<gene>
    <name evidence="1" type="ORF">MCHLO_09051</name>
</gene>
<reference evidence="1" key="1">
    <citation type="submission" date="2014-09" db="EMBL/GenBank/DDBJ databases">
        <title>Genome sequence of the luminous mushroom Mycena chlorophos for searching fungal bioluminescence genes.</title>
        <authorList>
            <person name="Tanaka Y."/>
            <person name="Kasuga D."/>
            <person name="Oba Y."/>
            <person name="Hase S."/>
            <person name="Sato K."/>
            <person name="Oba Y."/>
            <person name="Sakakibara Y."/>
        </authorList>
    </citation>
    <scope>NUCLEOTIDE SEQUENCE</scope>
</reference>
<evidence type="ECO:0000313" key="1">
    <source>
        <dbReference type="EMBL" id="GAT51959.1"/>
    </source>
</evidence>
<protein>
    <submittedName>
        <fullName evidence="1">Uncharacterized protein</fullName>
    </submittedName>
</protein>
<dbReference type="Proteomes" id="UP000815677">
    <property type="component" value="Unassembled WGS sequence"/>
</dbReference>
<organism evidence="1 2">
    <name type="scientific">Mycena chlorophos</name>
    <name type="common">Agaric fungus</name>
    <name type="synonym">Agaricus chlorophos</name>
    <dbReference type="NCBI Taxonomy" id="658473"/>
    <lineage>
        <taxon>Eukaryota</taxon>
        <taxon>Fungi</taxon>
        <taxon>Dikarya</taxon>
        <taxon>Basidiomycota</taxon>
        <taxon>Agaricomycotina</taxon>
        <taxon>Agaricomycetes</taxon>
        <taxon>Agaricomycetidae</taxon>
        <taxon>Agaricales</taxon>
        <taxon>Marasmiineae</taxon>
        <taxon>Mycenaceae</taxon>
        <taxon>Mycena</taxon>
    </lineage>
</organism>
<sequence length="93" mass="10558">MPRHLDQVAALRDRSRHNLPSTLHRGVGLAWTFEGNDRYPSTSKTVTVFDETPVRYAAIRWPTQGSTSPLDWPSMSIPPLHVTVLTPSTHRRQ</sequence>
<dbReference type="EMBL" id="DF847484">
    <property type="protein sequence ID" value="GAT51959.1"/>
    <property type="molecule type" value="Genomic_DNA"/>
</dbReference>
<evidence type="ECO:0000313" key="2">
    <source>
        <dbReference type="Proteomes" id="UP000815677"/>
    </source>
</evidence>
<name>A0ABQ0LLI6_MYCCL</name>
<accession>A0ABQ0LLI6</accession>
<proteinExistence type="predicted"/>
<keyword evidence="2" id="KW-1185">Reference proteome</keyword>